<feature type="region of interest" description="Disordered" evidence="10">
    <location>
        <begin position="218"/>
        <end position="244"/>
    </location>
</feature>
<dbReference type="InterPro" id="IPR038422">
    <property type="entry name" value="Cut8/Sts1_sf"/>
</dbReference>
<dbReference type="Gene3D" id="3.40.630.30">
    <property type="match status" value="1"/>
</dbReference>
<dbReference type="GO" id="GO:0031144">
    <property type="term" value="P:proteasome localization"/>
    <property type="evidence" value="ECO:0007669"/>
    <property type="project" value="UniProtKB-UniRule"/>
</dbReference>
<proteinExistence type="inferred from homology"/>
<dbReference type="PANTHER" id="PTHR28032:SF1">
    <property type="entry name" value="FI02826P"/>
    <property type="match status" value="1"/>
</dbReference>
<evidence type="ECO:0000256" key="9">
    <source>
        <dbReference type="RuleBase" id="RU368013"/>
    </source>
</evidence>
<dbReference type="PANTHER" id="PTHR28032">
    <property type="entry name" value="FI02826P"/>
    <property type="match status" value="1"/>
</dbReference>
<evidence type="ECO:0000256" key="1">
    <source>
        <dbReference type="ARBA" id="ARBA00006199"/>
    </source>
</evidence>
<dbReference type="GO" id="GO:0005737">
    <property type="term" value="C:cytoplasm"/>
    <property type="evidence" value="ECO:0007669"/>
    <property type="project" value="UniProtKB-SubCell"/>
</dbReference>
<dbReference type="AlphaFoldDB" id="A0A8H4RCH0"/>
<feature type="compositionally biased region" description="Polar residues" evidence="10">
    <location>
        <begin position="229"/>
        <end position="240"/>
    </location>
</feature>
<feature type="region of interest" description="Disordered" evidence="10">
    <location>
        <begin position="287"/>
        <end position="309"/>
    </location>
</feature>
<evidence type="ECO:0000313" key="12">
    <source>
        <dbReference type="Proteomes" id="UP000566819"/>
    </source>
</evidence>
<dbReference type="GO" id="GO:0031965">
    <property type="term" value="C:nuclear membrane"/>
    <property type="evidence" value="ECO:0007669"/>
    <property type="project" value="TreeGrafter"/>
</dbReference>
<dbReference type="OrthoDB" id="10061064at2759"/>
<name>A0A8H4RCH0_9HELO</name>
<dbReference type="Pfam" id="PF08559">
    <property type="entry name" value="Cut8"/>
    <property type="match status" value="1"/>
</dbReference>
<keyword evidence="6 9" id="KW-0653">Protein transport</keyword>
<evidence type="ECO:0000256" key="4">
    <source>
        <dbReference type="ARBA" id="ARBA00022448"/>
    </source>
</evidence>
<evidence type="ECO:0000256" key="7">
    <source>
        <dbReference type="ARBA" id="ARBA00023242"/>
    </source>
</evidence>
<dbReference type="Gene3D" id="1.20.58.1590">
    <property type="entry name" value="Tethering factor for nuclear proteasome Cut8/Sts1"/>
    <property type="match status" value="1"/>
</dbReference>
<evidence type="ECO:0000256" key="8">
    <source>
        <dbReference type="ARBA" id="ARBA00025651"/>
    </source>
</evidence>
<organism evidence="11 12">
    <name type="scientific">Cudoniella acicularis</name>
    <dbReference type="NCBI Taxonomy" id="354080"/>
    <lineage>
        <taxon>Eukaryota</taxon>
        <taxon>Fungi</taxon>
        <taxon>Dikarya</taxon>
        <taxon>Ascomycota</taxon>
        <taxon>Pezizomycotina</taxon>
        <taxon>Leotiomycetes</taxon>
        <taxon>Helotiales</taxon>
        <taxon>Tricladiaceae</taxon>
        <taxon>Cudoniella</taxon>
    </lineage>
</organism>
<evidence type="ECO:0000256" key="6">
    <source>
        <dbReference type="ARBA" id="ARBA00022927"/>
    </source>
</evidence>
<keyword evidence="4 9" id="KW-0813">Transport</keyword>
<comment type="subcellular location">
    <subcellularLocation>
        <location evidence="9">Cytoplasm</location>
    </subcellularLocation>
    <subcellularLocation>
        <location evidence="9">Nucleus</location>
    </subcellularLocation>
</comment>
<evidence type="ECO:0000256" key="10">
    <source>
        <dbReference type="SAM" id="MobiDB-lite"/>
    </source>
</evidence>
<dbReference type="InterPro" id="IPR013868">
    <property type="entry name" value="Cut8/Sts1_fam"/>
</dbReference>
<dbReference type="EMBL" id="JAAMPI010001084">
    <property type="protein sequence ID" value="KAF4626791.1"/>
    <property type="molecule type" value="Genomic_DNA"/>
</dbReference>
<accession>A0A8H4RCH0</accession>
<dbReference type="GO" id="GO:0070628">
    <property type="term" value="F:proteasome binding"/>
    <property type="evidence" value="ECO:0007669"/>
    <property type="project" value="TreeGrafter"/>
</dbReference>
<keyword evidence="12" id="KW-1185">Reference proteome</keyword>
<comment type="similarity">
    <text evidence="1 9">Belongs to the cut8/STS1 family.</text>
</comment>
<evidence type="ECO:0000313" key="11">
    <source>
        <dbReference type="EMBL" id="KAF4626791.1"/>
    </source>
</evidence>
<comment type="subunit">
    <text evidence="2 9">Binds the proteasome.</text>
</comment>
<comment type="caution">
    <text evidence="11">The sequence shown here is derived from an EMBL/GenBank/DDBJ whole genome shotgun (WGS) entry which is preliminary data.</text>
</comment>
<dbReference type="GO" id="GO:0015031">
    <property type="term" value="P:protein transport"/>
    <property type="evidence" value="ECO:0007669"/>
    <property type="project" value="UniProtKB-UniRule"/>
</dbReference>
<dbReference type="Proteomes" id="UP000566819">
    <property type="component" value="Unassembled WGS sequence"/>
</dbReference>
<evidence type="ECO:0000256" key="2">
    <source>
        <dbReference type="ARBA" id="ARBA00011464"/>
    </source>
</evidence>
<dbReference type="FunFam" id="1.20.58.1590:FF:000001">
    <property type="entry name" value="Tethering factor for nuclear proteasome STS1"/>
    <property type="match status" value="1"/>
</dbReference>
<evidence type="ECO:0000256" key="3">
    <source>
        <dbReference type="ARBA" id="ARBA00016204"/>
    </source>
</evidence>
<comment type="function">
    <text evidence="8 9">Involved in ubiquitin-mediated protein degradation. Regulatory factor in the ubiquitin/proteasome pathway that controls the turnover of proteasome substrates. Targets proteasomes to the nucleus and facilitates the degradation of nuclear proteins.</text>
</comment>
<protein>
    <recommendedName>
        <fullName evidence="3 9">Tethering factor for nuclear proteasome STS1</fullName>
    </recommendedName>
</protein>
<evidence type="ECO:0000256" key="5">
    <source>
        <dbReference type="ARBA" id="ARBA00022490"/>
    </source>
</evidence>
<dbReference type="GO" id="GO:0071630">
    <property type="term" value="P:nuclear protein quality control by the ubiquitin-proteasome system"/>
    <property type="evidence" value="ECO:0007669"/>
    <property type="project" value="UniProtKB-UniRule"/>
</dbReference>
<gene>
    <name evidence="11" type="ORF">G7Y89_g11367</name>
</gene>
<sequence>MASPSKPTPKFPQPLLRPARESDIPAITTLFLTSFRQFTFFSFLYSPLKNNPEYTHDTVWWWRKRLLMGILDPRTSIVVTELDVGRLKAGNEEGRRGEDEESWDALKWAEENGLATTTGSNVNPGMAVVGFAIWVVKEGEGEAIHTNKNMKTQSWWEWMRFDADDTKFSLLKEGIELNGPLDPLHTQPLPYYHTYAKAAAALGLATVPDSDFITLQETNSSQHTHRTSHIYSTPLSRSPSTKPPVTDRVGWYRIASHSTCPVMMNVLLQPTHPSSFSEFPSHYDAHNPISPLTPNSRMSARKRKADDDGLDDNMSISPQNSPAFQPRAIARPAKKVRANEVTGRPLTLPRLLETLDAQSLRSVLQTICERHPQIGSEVVSSAPRPSVAATLDVLSQYQEKLRDAFPFGGNSGSDYAYNRVKQPLIDLIDALTDFTPHYLPPNESQTTVSLGFLDSATKVVHDLPEWDSHSHKHHKDNAYDEISRAWALVISEASKRGGGFQLHSGGWDQTLAKHNEQSGGRMQVAVNALGSNLGWMGGNSNSGSSVGSNDRESIRNQLLSGTYGNNLPVRVGLW</sequence>
<keyword evidence="5 9" id="KW-0963">Cytoplasm</keyword>
<keyword evidence="7 9" id="KW-0539">Nucleus</keyword>
<reference evidence="11 12" key="1">
    <citation type="submission" date="2020-03" db="EMBL/GenBank/DDBJ databases">
        <title>Draft Genome Sequence of Cudoniella acicularis.</title>
        <authorList>
            <person name="Buettner E."/>
            <person name="Kellner H."/>
        </authorList>
    </citation>
    <scope>NUCLEOTIDE SEQUENCE [LARGE SCALE GENOMIC DNA]</scope>
    <source>
        <strain evidence="11 12">DSM 108380</strain>
    </source>
</reference>